<evidence type="ECO:0000313" key="1">
    <source>
        <dbReference type="EMBL" id="AST92784.1"/>
    </source>
</evidence>
<evidence type="ECO:0008006" key="3">
    <source>
        <dbReference type="Google" id="ProtNLM"/>
    </source>
</evidence>
<accession>A0A223KTW6</accession>
<sequence>MSNDTKNQNGVETEELLIPSFGYELLRDFLLPDILGKDYSQLLYWSGKQVARKFPIESTEELPSFFHEAGWGLIEIVEEKKTELKFKLSGEIVTRRIELQKDASFQLEAGFLAEQIQRLKQKTAEAVEEERKRKTIYITVQWDK</sequence>
<proteinExistence type="predicted"/>
<reference evidence="1 2" key="1">
    <citation type="submission" date="2016-12" db="EMBL/GenBank/DDBJ databases">
        <title>The whole genome sequencing and assembly of Bacillus cohnii DSM 6307T strain.</title>
        <authorList>
            <person name="Lee Y.-J."/>
            <person name="Yi H."/>
            <person name="Bahn Y.-S."/>
            <person name="Kim J.F."/>
            <person name="Lee D.-W."/>
        </authorList>
    </citation>
    <scope>NUCLEOTIDE SEQUENCE [LARGE SCALE GENOMIC DNA]</scope>
    <source>
        <strain evidence="1 2">DSM 6307</strain>
    </source>
</reference>
<dbReference type="Proteomes" id="UP000215224">
    <property type="component" value="Chromosome"/>
</dbReference>
<dbReference type="PANTHER" id="PTHR35090">
    <property type="entry name" value="DNA-DIRECTED RNA POLYMERASE SUBUNIT I"/>
    <property type="match status" value="1"/>
</dbReference>
<organism evidence="1 2">
    <name type="scientific">Sutcliffiella cohnii</name>
    <dbReference type="NCBI Taxonomy" id="33932"/>
    <lineage>
        <taxon>Bacteria</taxon>
        <taxon>Bacillati</taxon>
        <taxon>Bacillota</taxon>
        <taxon>Bacilli</taxon>
        <taxon>Bacillales</taxon>
        <taxon>Bacillaceae</taxon>
        <taxon>Sutcliffiella</taxon>
    </lineage>
</organism>
<dbReference type="InterPro" id="IPR024096">
    <property type="entry name" value="NO_sig/Golgi_transp_ligand-bd"/>
</dbReference>
<keyword evidence="2" id="KW-1185">Reference proteome</keyword>
<dbReference type="RefSeq" id="WP_066420259.1">
    <property type="nucleotide sequence ID" value="NZ_CP018866.1"/>
</dbReference>
<dbReference type="PANTHER" id="PTHR35090:SF1">
    <property type="entry name" value="SLR0144 PROTEIN"/>
    <property type="match status" value="1"/>
</dbReference>
<dbReference type="SUPFAM" id="SSF111126">
    <property type="entry name" value="Ligand-binding domain in the NO signalling and Golgi transport"/>
    <property type="match status" value="1"/>
</dbReference>
<name>A0A223KTW6_9BACI</name>
<dbReference type="AlphaFoldDB" id="A0A223KTW6"/>
<dbReference type="Gene3D" id="3.30.1380.20">
    <property type="entry name" value="Trafficking protein particle complex subunit 3"/>
    <property type="match status" value="1"/>
</dbReference>
<dbReference type="EMBL" id="CP018866">
    <property type="protein sequence ID" value="AST92784.1"/>
    <property type="molecule type" value="Genomic_DNA"/>
</dbReference>
<dbReference type="Pfam" id="PF10702">
    <property type="entry name" value="DUF2507"/>
    <property type="match status" value="1"/>
</dbReference>
<dbReference type="STRING" id="1314751.GCA_001591425_04158"/>
<dbReference type="InterPro" id="IPR019642">
    <property type="entry name" value="DUF2507"/>
</dbReference>
<gene>
    <name evidence="1" type="ORF">BC6307_16565</name>
</gene>
<evidence type="ECO:0000313" key="2">
    <source>
        <dbReference type="Proteomes" id="UP000215224"/>
    </source>
</evidence>
<dbReference type="KEGG" id="bcoh:BC6307_16565"/>
<protein>
    <recommendedName>
        <fullName evidence="3">DUF2507 domain-containing protein</fullName>
    </recommendedName>
</protein>